<dbReference type="InterPro" id="IPR050465">
    <property type="entry name" value="UPF0194_transport"/>
</dbReference>
<evidence type="ECO:0000256" key="1">
    <source>
        <dbReference type="ARBA" id="ARBA00004196"/>
    </source>
</evidence>
<keyword evidence="2" id="KW-0175">Coiled coil</keyword>
<comment type="subcellular location">
    <subcellularLocation>
        <location evidence="1">Cell envelope</location>
    </subcellularLocation>
</comment>
<sequence length="609" mass="64429">MQPGLQRWLQQHCQSGSEVCAGVVVLAGGEAQSLQPAAEWPAGGALTPPLLNAARAAVQRGRPVVVVPTVRLVGASHNRVLALPIKATAPGGSGVGTEKGAENGAGADRPPLGAVALAVRVEDPTAVERLLRELGQACTELRLGAPLDLAVPDSANAATERLLHYQALLLGGTDLAEGALAFTTELAARLGAERVSLAAQRRSGMELVAVSHSAEFRPELALVQQIIQVMQECADQGERVAYPALSTEVPRIILAHARLHQQAGHGLVSVPLAHGGRIVGALLVEWAGGAVPVGPQVRACERLAAAIAPLVWLRRRADRPWRDRLMLALDRLPSRLRQRNDPLPKLIAAACAAAVAGVTFIPVHYRVGAPAHLEGAVQRVVAAPFDGFLHRSTVRPGDTVKAGDVVAELADQDLKLEARKWESALAQHENGVAAALARDDRAQFVISRGKADEARAQLELARQHLERTRLVAPIDGVVIQGDLSQSLGAPVQRGDALLTLSPVGQHRLVIEVDERDIAAVRPGQTGRLALSSLPTDTLALVVERVTPVATVREGRNAFEVEARLGEGAATLRPGLQGVAKIDAGSHSLAWIATHRLIDWARLASWSWLP</sequence>
<evidence type="ECO:0000256" key="2">
    <source>
        <dbReference type="ARBA" id="ARBA00023054"/>
    </source>
</evidence>
<name>A0ABN6PFZ1_9BURK</name>
<evidence type="ECO:0008006" key="5">
    <source>
        <dbReference type="Google" id="ProtNLM"/>
    </source>
</evidence>
<evidence type="ECO:0000313" key="3">
    <source>
        <dbReference type="EMBL" id="BDI03906.1"/>
    </source>
</evidence>
<dbReference type="EMBL" id="AP025730">
    <property type="protein sequence ID" value="BDI03906.1"/>
    <property type="molecule type" value="Genomic_DNA"/>
</dbReference>
<dbReference type="PANTHER" id="PTHR32347">
    <property type="entry name" value="EFFLUX SYSTEM COMPONENT YKNX-RELATED"/>
    <property type="match status" value="1"/>
</dbReference>
<proteinExistence type="predicted"/>
<evidence type="ECO:0000313" key="4">
    <source>
        <dbReference type="Proteomes" id="UP001057498"/>
    </source>
</evidence>
<accession>A0ABN6PFZ1</accession>
<reference evidence="3" key="1">
    <citation type="submission" date="2022-04" db="EMBL/GenBank/DDBJ databases">
        <title>Whole genome sequence of Sphaerotilus sp. FB-5.</title>
        <authorList>
            <person name="Takeda M."/>
            <person name="Narihara S."/>
            <person name="Akimoto M."/>
            <person name="Akimoto R."/>
            <person name="Nishiyashiki S."/>
            <person name="Murakami T."/>
        </authorList>
    </citation>
    <scope>NUCLEOTIDE SEQUENCE</scope>
    <source>
        <strain evidence="3">FB-5</strain>
    </source>
</reference>
<dbReference type="PANTHER" id="PTHR32347:SF23">
    <property type="entry name" value="BLL5650 PROTEIN"/>
    <property type="match status" value="1"/>
</dbReference>
<dbReference type="SUPFAM" id="SSF111369">
    <property type="entry name" value="HlyD-like secretion proteins"/>
    <property type="match status" value="1"/>
</dbReference>
<keyword evidence="4" id="KW-1185">Reference proteome</keyword>
<protein>
    <recommendedName>
        <fullName evidence="5">RND efflux pump membrane fusion protein barrel-sandwich domain-containing protein</fullName>
    </recommendedName>
</protein>
<dbReference type="SUPFAM" id="SSF55781">
    <property type="entry name" value="GAF domain-like"/>
    <property type="match status" value="1"/>
</dbReference>
<organism evidence="3 4">
    <name type="scientific">Sphaerotilus microaerophilus</name>
    <dbReference type="NCBI Taxonomy" id="2914710"/>
    <lineage>
        <taxon>Bacteria</taxon>
        <taxon>Pseudomonadati</taxon>
        <taxon>Pseudomonadota</taxon>
        <taxon>Betaproteobacteria</taxon>
        <taxon>Burkholderiales</taxon>
        <taxon>Sphaerotilaceae</taxon>
        <taxon>Sphaerotilus</taxon>
    </lineage>
</organism>
<dbReference type="Gene3D" id="2.40.30.170">
    <property type="match status" value="1"/>
</dbReference>
<dbReference type="Proteomes" id="UP001057498">
    <property type="component" value="Chromosome"/>
</dbReference>
<gene>
    <name evidence="3" type="ORF">CATMQ487_08760</name>
</gene>
<dbReference type="Gene3D" id="2.40.50.100">
    <property type="match status" value="1"/>
</dbReference>